<keyword evidence="5 8" id="KW-1133">Transmembrane helix</keyword>
<evidence type="ECO:0000313" key="9">
    <source>
        <dbReference type="EMBL" id="ANF89349.1"/>
    </source>
</evidence>
<protein>
    <submittedName>
        <fullName evidence="9">TaxB conjugal transfer protein</fullName>
    </submittedName>
</protein>
<dbReference type="SUPFAM" id="SSF52540">
    <property type="entry name" value="P-loop containing nucleoside triphosphate hydrolases"/>
    <property type="match status" value="1"/>
</dbReference>
<dbReference type="PANTHER" id="PTHR37937">
    <property type="entry name" value="CONJUGATIVE TRANSFER: DNA TRANSPORT"/>
    <property type="match status" value="1"/>
</dbReference>
<evidence type="ECO:0000256" key="2">
    <source>
        <dbReference type="ARBA" id="ARBA00008806"/>
    </source>
</evidence>
<evidence type="ECO:0000256" key="8">
    <source>
        <dbReference type="SAM" id="Phobius"/>
    </source>
</evidence>
<organism evidence="9 10">
    <name type="scientific">Pseudomonas antarctica</name>
    <dbReference type="NCBI Taxonomy" id="219572"/>
    <lineage>
        <taxon>Bacteria</taxon>
        <taxon>Pseudomonadati</taxon>
        <taxon>Pseudomonadota</taxon>
        <taxon>Gammaproteobacteria</taxon>
        <taxon>Pseudomonadales</taxon>
        <taxon>Pseudomonadaceae</taxon>
        <taxon>Pseudomonas</taxon>
    </lineage>
</organism>
<dbReference type="PATRIC" id="fig|219572.3.peg.6225"/>
<comment type="similarity">
    <text evidence="2">Belongs to the VirD4/TraG family.</text>
</comment>
<keyword evidence="9" id="KW-0614">Plasmid</keyword>
<dbReference type="InterPro" id="IPR027417">
    <property type="entry name" value="P-loop_NTPase"/>
</dbReference>
<evidence type="ECO:0000313" key="10">
    <source>
        <dbReference type="Proteomes" id="UP000077829"/>
    </source>
</evidence>
<evidence type="ECO:0000256" key="7">
    <source>
        <dbReference type="SAM" id="MobiDB-lite"/>
    </source>
</evidence>
<evidence type="ECO:0000256" key="5">
    <source>
        <dbReference type="ARBA" id="ARBA00022989"/>
    </source>
</evidence>
<dbReference type="InterPro" id="IPR003688">
    <property type="entry name" value="TraG/VirD4"/>
</dbReference>
<dbReference type="InterPro" id="IPR051539">
    <property type="entry name" value="T4SS-coupling_protein"/>
</dbReference>
<proteinExistence type="inferred from homology"/>
<comment type="subcellular location">
    <subcellularLocation>
        <location evidence="1">Cell membrane</location>
        <topology evidence="1">Multi-pass membrane protein</topology>
    </subcellularLocation>
</comment>
<evidence type="ECO:0000256" key="3">
    <source>
        <dbReference type="ARBA" id="ARBA00022475"/>
    </source>
</evidence>
<gene>
    <name evidence="9" type="ORF">A7J50_6063</name>
</gene>
<sequence>MKLFNKKQSFFLLLVCIGLSTLIASVLVYWLNGVPPLKIVKLWNYSKLWQAIFSSTSNTEIILSAFVALGIGFIVSLVLPVLALVKLNSEPKQTLHGDARFATDSDIRQSKSVTWGDESGKGIVIGKYKGKLLRYVQPDFVSLGAGTRAGKGAAVVIPNAMEWRGSMILLDLKQECYNITSKYRQQVLGNEVFLFNPFSEKSHGMNPLFYIDLSDNEGLSDLLGIAEIFYNTGSTTGAEKHFNNSAQSLFVAYVSALWYFITYQPGQLRTFHIKPVYSVGTALDLYYQVTVEEIIEALAEALTEAPSPTLCPESIVHVVQGAHDKLKSFSLLGDDVKGSVTGTFEKELRLFTLPNVRKATDKNCFDFKQVRRKKMTIYLGVTPKDVEIAPVILNLFFNCAIKTNLSENPDFDSTLKINTLLLMDEFPSIGKINYVKNSAGYIAGYKLQLLTIYQTESQKNEIYGLEGNKVLSANHSCKINYSIGAQVDAEILERELGNTTPKSKSKSKSTANAKVSRGESEADAKRPLMYAQELKLLPDTDEVILLKGEHPIYCKKAYYFNDDFFMDKLIALSPTFQSVKSKLGKGEFPTKDDLALVLERQELEAIVNF</sequence>
<dbReference type="RefSeq" id="WP_082896023.1">
    <property type="nucleotide sequence ID" value="NZ_CP015602.1"/>
</dbReference>
<dbReference type="KEGG" id="panr:A7J50_6063"/>
<dbReference type="AlphaFoldDB" id="A0A172ZBB7"/>
<feature type="region of interest" description="Disordered" evidence="7">
    <location>
        <begin position="496"/>
        <end position="520"/>
    </location>
</feature>
<dbReference type="EMBL" id="CP015602">
    <property type="protein sequence ID" value="ANF89349.1"/>
    <property type="molecule type" value="Genomic_DNA"/>
</dbReference>
<feature type="transmembrane region" description="Helical" evidence="8">
    <location>
        <begin position="61"/>
        <end position="85"/>
    </location>
</feature>
<dbReference type="Pfam" id="PF02534">
    <property type="entry name" value="T4SS-DNA_transf"/>
    <property type="match status" value="1"/>
</dbReference>
<name>A0A172ZBB7_9PSED</name>
<dbReference type="GO" id="GO:0005886">
    <property type="term" value="C:plasma membrane"/>
    <property type="evidence" value="ECO:0007669"/>
    <property type="project" value="UniProtKB-SubCell"/>
</dbReference>
<evidence type="ECO:0000256" key="6">
    <source>
        <dbReference type="ARBA" id="ARBA00023136"/>
    </source>
</evidence>
<evidence type="ECO:0000256" key="4">
    <source>
        <dbReference type="ARBA" id="ARBA00022692"/>
    </source>
</evidence>
<geneLocation type="plasmid" evidence="10">
    <name>pp27494_2</name>
</geneLocation>
<dbReference type="Gene3D" id="3.40.50.300">
    <property type="entry name" value="P-loop containing nucleotide triphosphate hydrolases"/>
    <property type="match status" value="1"/>
</dbReference>
<feature type="transmembrane region" description="Helical" evidence="8">
    <location>
        <begin position="12"/>
        <end position="31"/>
    </location>
</feature>
<accession>A0A172ZBB7</accession>
<reference evidence="9 10" key="1">
    <citation type="submission" date="2016-05" db="EMBL/GenBank/DDBJ databases">
        <title>Complete genome sequence of Pseudomonas antarctica PAMC 27494.</title>
        <authorList>
            <person name="Lee J."/>
        </authorList>
    </citation>
    <scope>NUCLEOTIDE SEQUENCE [LARGE SCALE GENOMIC DNA]</scope>
    <source>
        <strain evidence="9 10">PAMC 27494</strain>
        <plasmid evidence="10">Plasmid pp27494_2</plasmid>
    </source>
</reference>
<dbReference type="Proteomes" id="UP000077829">
    <property type="component" value="Plasmid pP27494_2"/>
</dbReference>
<dbReference type="PANTHER" id="PTHR37937:SF1">
    <property type="entry name" value="CONJUGATIVE TRANSFER: DNA TRANSPORT"/>
    <property type="match status" value="1"/>
</dbReference>
<keyword evidence="3" id="KW-1003">Cell membrane</keyword>
<keyword evidence="4 8" id="KW-0812">Transmembrane</keyword>
<evidence type="ECO:0000256" key="1">
    <source>
        <dbReference type="ARBA" id="ARBA00004651"/>
    </source>
</evidence>
<dbReference type="CDD" id="cd01127">
    <property type="entry name" value="TrwB_TraG_TraD_VirD4"/>
    <property type="match status" value="1"/>
</dbReference>
<keyword evidence="6 8" id="KW-0472">Membrane</keyword>